<gene>
    <name evidence="1" type="ORF">EYF70_18095</name>
</gene>
<proteinExistence type="predicted"/>
<reference evidence="1 2" key="1">
    <citation type="submission" date="2019-02" db="EMBL/GenBank/DDBJ databases">
        <title>Draft Genome Sequences of Six Type Strains of the Genus Massilia.</title>
        <authorList>
            <person name="Miess H."/>
            <person name="Frediansyhah A."/>
            <person name="Gross H."/>
        </authorList>
    </citation>
    <scope>NUCLEOTIDE SEQUENCE [LARGE SCALE GENOMIC DNA]</scope>
    <source>
        <strain evidence="1 2">DSM 17472</strain>
    </source>
</reference>
<organism evidence="1 2">
    <name type="scientific">Pseudoduganella albidiflava</name>
    <dbReference type="NCBI Taxonomy" id="321983"/>
    <lineage>
        <taxon>Bacteria</taxon>
        <taxon>Pseudomonadati</taxon>
        <taxon>Pseudomonadota</taxon>
        <taxon>Betaproteobacteria</taxon>
        <taxon>Burkholderiales</taxon>
        <taxon>Oxalobacteraceae</taxon>
        <taxon>Telluria group</taxon>
        <taxon>Pseudoduganella</taxon>
    </lineage>
</organism>
<sequence length="80" mass="9225">MTIMNARAKKEFLLKPQHARTNHKMRDLVDQAVTALPEVGIRKSAQFLASMRVPLEVAVRTLVYPKRRRAVKPPSYGRQR</sequence>
<name>A0ABX5RXI3_9BURK</name>
<evidence type="ECO:0000313" key="1">
    <source>
        <dbReference type="EMBL" id="QBI02540.1"/>
    </source>
</evidence>
<dbReference type="Proteomes" id="UP000292307">
    <property type="component" value="Chromosome"/>
</dbReference>
<protein>
    <submittedName>
        <fullName evidence="1">Uncharacterized protein</fullName>
    </submittedName>
</protein>
<evidence type="ECO:0000313" key="2">
    <source>
        <dbReference type="Proteomes" id="UP000292307"/>
    </source>
</evidence>
<accession>A0ABX5RXI3</accession>
<keyword evidence="2" id="KW-1185">Reference proteome</keyword>
<dbReference type="EMBL" id="CP036401">
    <property type="protein sequence ID" value="QBI02540.1"/>
    <property type="molecule type" value="Genomic_DNA"/>
</dbReference>